<sequence>MSALLLGKVLATNIPTGPKFVLTVLADHANDFGGSCFPSVPLIADKCSQTEVSVRKHI</sequence>
<reference evidence="1 2" key="1">
    <citation type="submission" date="2018-09" db="EMBL/GenBank/DDBJ databases">
        <title>Metagenome Assembled Genomes from an Advanced Water Purification Facility.</title>
        <authorList>
            <person name="Stamps B.W."/>
            <person name="Spear J.R."/>
        </authorList>
    </citation>
    <scope>NUCLEOTIDE SEQUENCE [LARGE SCALE GENOMIC DNA]</scope>
    <source>
        <strain evidence="1">Bin_52_1</strain>
    </source>
</reference>
<accession>A0A5C7W6C2</accession>
<protein>
    <submittedName>
        <fullName evidence="1">Helix-turn-helix domain-containing protein</fullName>
    </submittedName>
</protein>
<dbReference type="EMBL" id="SSFO01000127">
    <property type="protein sequence ID" value="TXI32980.1"/>
    <property type="molecule type" value="Genomic_DNA"/>
</dbReference>
<organism evidence="1 2">
    <name type="scientific">Aquipseudomonas alcaligenes</name>
    <name type="common">Pseudomonas alcaligenes</name>
    <dbReference type="NCBI Taxonomy" id="43263"/>
    <lineage>
        <taxon>Bacteria</taxon>
        <taxon>Pseudomonadati</taxon>
        <taxon>Pseudomonadota</taxon>
        <taxon>Gammaproteobacteria</taxon>
        <taxon>Pseudomonadales</taxon>
        <taxon>Pseudomonadaceae</taxon>
        <taxon>Aquipseudomonas</taxon>
    </lineage>
</organism>
<comment type="caution">
    <text evidence="1">The sequence shown here is derived from an EMBL/GenBank/DDBJ whole genome shotgun (WGS) entry which is preliminary data.</text>
</comment>
<proteinExistence type="predicted"/>
<evidence type="ECO:0000313" key="1">
    <source>
        <dbReference type="EMBL" id="TXI32980.1"/>
    </source>
</evidence>
<dbReference type="Proteomes" id="UP000321110">
    <property type="component" value="Unassembled WGS sequence"/>
</dbReference>
<dbReference type="AlphaFoldDB" id="A0A5C7W6C2"/>
<name>A0A5C7W6C2_AQUAC</name>
<dbReference type="Pfam" id="PF13730">
    <property type="entry name" value="HTH_36"/>
    <property type="match status" value="1"/>
</dbReference>
<feature type="non-terminal residue" evidence="1">
    <location>
        <position position="58"/>
    </location>
</feature>
<evidence type="ECO:0000313" key="2">
    <source>
        <dbReference type="Proteomes" id="UP000321110"/>
    </source>
</evidence>
<gene>
    <name evidence="1" type="ORF">E6Q69_07655</name>
</gene>